<sequence>MLLELHRITKHFGGIMAVKHVCFGVEEAKITALIGPNGAGKTTIFNLITGTYQPDEGEVLLEGKTITGMKPYKTAQAGVTRTFQNLQLFGSMTVLENVMTGAYLQGKKGFVKSFLSSPERSTEEKKIRAESLKLLEEVGLAESAGLPAAVLPFGQQRLLEIARALASQPKLILLDEPAAGLNAAESEILTEYLKKLRSQGMTMIMIEHDMETVMEAADEIVVLNFGEVITQGTPAEIQAHPEVIKAYLGEDEQIA</sequence>
<dbReference type="RefSeq" id="WP_019226576.1">
    <property type="nucleotide sequence ID" value="NZ_CP046996.1"/>
</dbReference>
<dbReference type="FunFam" id="3.40.50.300:FF:000421">
    <property type="entry name" value="Branched-chain amino acid ABC transporter ATP-binding protein"/>
    <property type="match status" value="1"/>
</dbReference>
<evidence type="ECO:0000256" key="2">
    <source>
        <dbReference type="ARBA" id="ARBA00022741"/>
    </source>
</evidence>
<feature type="domain" description="ABC transporter" evidence="4">
    <location>
        <begin position="3"/>
        <end position="250"/>
    </location>
</feature>
<dbReference type="PANTHER" id="PTHR45772">
    <property type="entry name" value="CONSERVED COMPONENT OF ABC TRANSPORTER FOR NATURAL AMINO ACIDS-RELATED"/>
    <property type="match status" value="1"/>
</dbReference>
<dbReference type="GO" id="GO:0042941">
    <property type="term" value="P:D-alanine transmembrane transport"/>
    <property type="evidence" value="ECO:0007669"/>
    <property type="project" value="TreeGrafter"/>
</dbReference>
<dbReference type="GO" id="GO:0016887">
    <property type="term" value="F:ATP hydrolysis activity"/>
    <property type="evidence" value="ECO:0007669"/>
    <property type="project" value="InterPro"/>
</dbReference>
<dbReference type="InterPro" id="IPR051120">
    <property type="entry name" value="ABC_AA/LPS_Transport"/>
</dbReference>
<dbReference type="PROSITE" id="PS50893">
    <property type="entry name" value="ABC_TRANSPORTER_2"/>
    <property type="match status" value="1"/>
</dbReference>
<protein>
    <submittedName>
        <fullName evidence="5">ATP-binding cassette domain-containing protein</fullName>
    </submittedName>
</protein>
<organism evidence="5 6">
    <name type="scientific">Dehalobacter restrictus</name>
    <dbReference type="NCBI Taxonomy" id="55583"/>
    <lineage>
        <taxon>Bacteria</taxon>
        <taxon>Bacillati</taxon>
        <taxon>Bacillota</taxon>
        <taxon>Clostridia</taxon>
        <taxon>Eubacteriales</taxon>
        <taxon>Desulfitobacteriaceae</taxon>
        <taxon>Dehalobacter</taxon>
    </lineage>
</organism>
<keyword evidence="1" id="KW-0813">Transport</keyword>
<dbReference type="GO" id="GO:0005886">
    <property type="term" value="C:plasma membrane"/>
    <property type="evidence" value="ECO:0007669"/>
    <property type="project" value="TreeGrafter"/>
</dbReference>
<dbReference type="GO" id="GO:0015188">
    <property type="term" value="F:L-isoleucine transmembrane transporter activity"/>
    <property type="evidence" value="ECO:0007669"/>
    <property type="project" value="TreeGrafter"/>
</dbReference>
<dbReference type="PANTHER" id="PTHR45772:SF7">
    <property type="entry name" value="AMINO ACID ABC TRANSPORTER ATP-BINDING PROTEIN"/>
    <property type="match status" value="1"/>
</dbReference>
<dbReference type="InterPro" id="IPR032823">
    <property type="entry name" value="BCA_ABC_TP_C"/>
</dbReference>
<dbReference type="InterPro" id="IPR003593">
    <property type="entry name" value="AAA+_ATPase"/>
</dbReference>
<dbReference type="InterPro" id="IPR003439">
    <property type="entry name" value="ABC_transporter-like_ATP-bd"/>
</dbReference>
<proteinExistence type="predicted"/>
<gene>
    <name evidence="5" type="ORF">GQ588_03200</name>
</gene>
<dbReference type="SUPFAM" id="SSF52540">
    <property type="entry name" value="P-loop containing nucleoside triphosphate hydrolases"/>
    <property type="match status" value="1"/>
</dbReference>
<dbReference type="EMBL" id="CP046996">
    <property type="protein sequence ID" value="QGZ99727.1"/>
    <property type="molecule type" value="Genomic_DNA"/>
</dbReference>
<dbReference type="Gene3D" id="3.40.50.300">
    <property type="entry name" value="P-loop containing nucleotide triphosphate hydrolases"/>
    <property type="match status" value="1"/>
</dbReference>
<dbReference type="GO" id="GO:0015192">
    <property type="term" value="F:L-phenylalanine transmembrane transporter activity"/>
    <property type="evidence" value="ECO:0007669"/>
    <property type="project" value="TreeGrafter"/>
</dbReference>
<dbReference type="SMART" id="SM00382">
    <property type="entry name" value="AAA"/>
    <property type="match status" value="1"/>
</dbReference>
<keyword evidence="2" id="KW-0547">Nucleotide-binding</keyword>
<evidence type="ECO:0000313" key="5">
    <source>
        <dbReference type="EMBL" id="QGZ99727.1"/>
    </source>
</evidence>
<keyword evidence="3 5" id="KW-0067">ATP-binding</keyword>
<evidence type="ECO:0000256" key="1">
    <source>
        <dbReference type="ARBA" id="ARBA00022448"/>
    </source>
</evidence>
<dbReference type="GO" id="GO:0005524">
    <property type="term" value="F:ATP binding"/>
    <property type="evidence" value="ECO:0007669"/>
    <property type="project" value="UniProtKB-KW"/>
</dbReference>
<accession>A0A857DGH2</accession>
<dbReference type="Proteomes" id="UP000430508">
    <property type="component" value="Chromosome"/>
</dbReference>
<evidence type="ECO:0000313" key="6">
    <source>
        <dbReference type="Proteomes" id="UP000430508"/>
    </source>
</evidence>
<name>A0A857DGH2_9FIRM</name>
<dbReference type="GO" id="GO:0015808">
    <property type="term" value="P:L-alanine transport"/>
    <property type="evidence" value="ECO:0007669"/>
    <property type="project" value="TreeGrafter"/>
</dbReference>
<reference evidence="5 6" key="1">
    <citation type="submission" date="2019-12" db="EMBL/GenBank/DDBJ databases">
        <title>Sequence classification of anaerobic respiratory reductive dehalogenases: First we see many, then we see few.</title>
        <authorList>
            <person name="Molenda O."/>
            <person name="Puentes Jacome L.A."/>
            <person name="Cao X."/>
            <person name="Nesbo C.L."/>
            <person name="Tang S."/>
            <person name="Morson N."/>
            <person name="Patron J."/>
            <person name="Lomheim L."/>
            <person name="Wishart D.S."/>
            <person name="Edwards E.A."/>
        </authorList>
    </citation>
    <scope>NUCLEOTIDE SEQUENCE [LARGE SCALE GENOMIC DNA]</scope>
    <source>
        <strain evidence="5 6">12DCA</strain>
    </source>
</reference>
<dbReference type="Pfam" id="PF12399">
    <property type="entry name" value="BCA_ABC_TP_C"/>
    <property type="match status" value="1"/>
</dbReference>
<evidence type="ECO:0000259" key="4">
    <source>
        <dbReference type="PROSITE" id="PS50893"/>
    </source>
</evidence>
<evidence type="ECO:0000256" key="3">
    <source>
        <dbReference type="ARBA" id="ARBA00022840"/>
    </source>
</evidence>
<dbReference type="GO" id="GO:1903805">
    <property type="term" value="P:L-valine import across plasma membrane"/>
    <property type="evidence" value="ECO:0007669"/>
    <property type="project" value="TreeGrafter"/>
</dbReference>
<dbReference type="GO" id="GO:0005304">
    <property type="term" value="F:L-valine transmembrane transporter activity"/>
    <property type="evidence" value="ECO:0007669"/>
    <property type="project" value="TreeGrafter"/>
</dbReference>
<dbReference type="GO" id="GO:1903806">
    <property type="term" value="P:L-isoleucine import across plasma membrane"/>
    <property type="evidence" value="ECO:0007669"/>
    <property type="project" value="TreeGrafter"/>
</dbReference>
<dbReference type="InterPro" id="IPR027417">
    <property type="entry name" value="P-loop_NTPase"/>
</dbReference>
<dbReference type="Pfam" id="PF00005">
    <property type="entry name" value="ABC_tran"/>
    <property type="match status" value="1"/>
</dbReference>
<dbReference type="CDD" id="cd03219">
    <property type="entry name" value="ABC_Mj1267_LivG_branched"/>
    <property type="match status" value="1"/>
</dbReference>
<dbReference type="AlphaFoldDB" id="A0A857DGH2"/>